<feature type="domain" description="Nephrocystin 3-like N-terminal" evidence="3">
    <location>
        <begin position="405"/>
        <end position="586"/>
    </location>
</feature>
<dbReference type="PANTHER" id="PTHR10039">
    <property type="entry name" value="AMELOGENIN"/>
    <property type="match status" value="1"/>
</dbReference>
<dbReference type="Gene3D" id="3.40.50.1820">
    <property type="entry name" value="alpha/beta hydrolase"/>
    <property type="match status" value="1"/>
</dbReference>
<reference evidence="4" key="1">
    <citation type="journal article" date="2023" name="Mol. Phylogenet. Evol.">
        <title>Genome-scale phylogeny and comparative genomics of the fungal order Sordariales.</title>
        <authorList>
            <person name="Hensen N."/>
            <person name="Bonometti L."/>
            <person name="Westerberg I."/>
            <person name="Brannstrom I.O."/>
            <person name="Guillou S."/>
            <person name="Cros-Aarteil S."/>
            <person name="Calhoun S."/>
            <person name="Haridas S."/>
            <person name="Kuo A."/>
            <person name="Mondo S."/>
            <person name="Pangilinan J."/>
            <person name="Riley R."/>
            <person name="LaButti K."/>
            <person name="Andreopoulos B."/>
            <person name="Lipzen A."/>
            <person name="Chen C."/>
            <person name="Yan M."/>
            <person name="Daum C."/>
            <person name="Ng V."/>
            <person name="Clum A."/>
            <person name="Steindorff A."/>
            <person name="Ohm R.A."/>
            <person name="Martin F."/>
            <person name="Silar P."/>
            <person name="Natvig D.O."/>
            <person name="Lalanne C."/>
            <person name="Gautier V."/>
            <person name="Ament-Velasquez S.L."/>
            <person name="Kruys A."/>
            <person name="Hutchinson M.I."/>
            <person name="Powell A.J."/>
            <person name="Barry K."/>
            <person name="Miller A.N."/>
            <person name="Grigoriev I.V."/>
            <person name="Debuchy R."/>
            <person name="Gladieux P."/>
            <person name="Hiltunen Thoren M."/>
            <person name="Johannesson H."/>
        </authorList>
    </citation>
    <scope>NUCLEOTIDE SEQUENCE</scope>
    <source>
        <strain evidence="4">SMH4131-1</strain>
    </source>
</reference>
<evidence type="ECO:0000259" key="3">
    <source>
        <dbReference type="Pfam" id="PF24883"/>
    </source>
</evidence>
<reference evidence="4" key="2">
    <citation type="submission" date="2023-06" db="EMBL/GenBank/DDBJ databases">
        <authorList>
            <consortium name="Lawrence Berkeley National Laboratory"/>
            <person name="Haridas S."/>
            <person name="Hensen N."/>
            <person name="Bonometti L."/>
            <person name="Westerberg I."/>
            <person name="Brannstrom I.O."/>
            <person name="Guillou S."/>
            <person name="Cros-Aarteil S."/>
            <person name="Calhoun S."/>
            <person name="Kuo A."/>
            <person name="Mondo S."/>
            <person name="Pangilinan J."/>
            <person name="Riley R."/>
            <person name="Labutti K."/>
            <person name="Andreopoulos B."/>
            <person name="Lipzen A."/>
            <person name="Chen C."/>
            <person name="Yanf M."/>
            <person name="Daum C."/>
            <person name="Ng V."/>
            <person name="Clum A."/>
            <person name="Steindorff A."/>
            <person name="Ohm R."/>
            <person name="Martin F."/>
            <person name="Silar P."/>
            <person name="Natvig D."/>
            <person name="Lalanne C."/>
            <person name="Gautier V."/>
            <person name="Ament-Velasquez S.L."/>
            <person name="Kruys A."/>
            <person name="Hutchinson M.I."/>
            <person name="Powell A.J."/>
            <person name="Barry K."/>
            <person name="Miller A.N."/>
            <person name="Grigoriev I.V."/>
            <person name="Debuchy R."/>
            <person name="Gladieux P."/>
            <person name="Thoren M.H."/>
            <person name="Johannesson H."/>
        </authorList>
    </citation>
    <scope>NUCLEOTIDE SEQUENCE</scope>
    <source>
        <strain evidence="4">SMH4131-1</strain>
    </source>
</reference>
<evidence type="ECO:0000256" key="1">
    <source>
        <dbReference type="ARBA" id="ARBA00022737"/>
    </source>
</evidence>
<evidence type="ECO:0000256" key="2">
    <source>
        <dbReference type="SAM" id="MobiDB-lite"/>
    </source>
</evidence>
<feature type="compositionally biased region" description="Basic residues" evidence="2">
    <location>
        <begin position="99"/>
        <end position="108"/>
    </location>
</feature>
<feature type="compositionally biased region" description="Polar residues" evidence="2">
    <location>
        <begin position="55"/>
        <end position="67"/>
    </location>
</feature>
<dbReference type="InterPro" id="IPR029058">
    <property type="entry name" value="AB_hydrolase_fold"/>
</dbReference>
<gene>
    <name evidence="4" type="ORF">B0T19DRAFT_268759</name>
</gene>
<accession>A0AAE0I715</accession>
<dbReference type="InterPro" id="IPR056884">
    <property type="entry name" value="NPHP3-like_N"/>
</dbReference>
<dbReference type="SUPFAM" id="SSF53474">
    <property type="entry name" value="alpha/beta-Hydrolases"/>
    <property type="match status" value="1"/>
</dbReference>
<evidence type="ECO:0000313" key="4">
    <source>
        <dbReference type="EMBL" id="KAK3319530.1"/>
    </source>
</evidence>
<proteinExistence type="predicted"/>
<feature type="region of interest" description="Disordered" evidence="2">
    <location>
        <begin position="869"/>
        <end position="895"/>
    </location>
</feature>
<comment type="caution">
    <text evidence="4">The sequence shown here is derived from an EMBL/GenBank/DDBJ whole genome shotgun (WGS) entry which is preliminary data.</text>
</comment>
<dbReference type="EMBL" id="JAUEPO010000006">
    <property type="protein sequence ID" value="KAK3319530.1"/>
    <property type="molecule type" value="Genomic_DNA"/>
</dbReference>
<protein>
    <recommendedName>
        <fullName evidence="3">Nephrocystin 3-like N-terminal domain-containing protein</fullName>
    </recommendedName>
</protein>
<keyword evidence="1" id="KW-0677">Repeat</keyword>
<organism evidence="4 5">
    <name type="scientific">Cercophora scortea</name>
    <dbReference type="NCBI Taxonomy" id="314031"/>
    <lineage>
        <taxon>Eukaryota</taxon>
        <taxon>Fungi</taxon>
        <taxon>Dikarya</taxon>
        <taxon>Ascomycota</taxon>
        <taxon>Pezizomycotina</taxon>
        <taxon>Sordariomycetes</taxon>
        <taxon>Sordariomycetidae</taxon>
        <taxon>Sordariales</taxon>
        <taxon>Lasiosphaeriaceae</taxon>
        <taxon>Cercophora</taxon>
    </lineage>
</organism>
<feature type="compositionally biased region" description="Polar residues" evidence="2">
    <location>
        <begin position="77"/>
        <end position="87"/>
    </location>
</feature>
<dbReference type="InterPro" id="IPR027417">
    <property type="entry name" value="P-loop_NTPase"/>
</dbReference>
<dbReference type="AlphaFoldDB" id="A0AAE0I715"/>
<dbReference type="Proteomes" id="UP001286456">
    <property type="component" value="Unassembled WGS sequence"/>
</dbReference>
<dbReference type="Gene3D" id="3.40.50.300">
    <property type="entry name" value="P-loop containing nucleotide triphosphate hydrolases"/>
    <property type="match status" value="1"/>
</dbReference>
<feature type="region of interest" description="Disordered" evidence="2">
    <location>
        <begin position="42"/>
        <end position="110"/>
    </location>
</feature>
<sequence length="1140" mass="126757">MKANEETIKSVGLSLLYEPDDPGNPVVDIVLVHGIGGHPVRSWKCQGTGQGPSRKPTTPNSTINGSSTRKRLRKNPPISQLRRSNSEPLLVLEKNSTGKSKHPLRKTSSKSSSRFKLAEFLAASDKDHNESVEVFWPLDFLPTSCPNARVFTWGHHTLVVDQKPLRLQNDIFAHARELLHELASSRTARGTAARPIIFVAHSTGGLIVKEVLRLAEAERDGPSREVLLSTSGIVFLACPHRSTDRSTLADAIRNMASVTLNVDANDTVLQELSGANNVDVELGQQAFLRIWNDYNFRVKTFQESVILSYRILEIRVEATTRRLASIIGDAREHAETISAIHSDVSKFSSHDDPGYRSLANCLADLVGREEDRRHVLNTKETDCLAALVRPHITFSETHPATSYPGTCLWLYELPDFHAWHHRSDVNNNKILWIRGEPGCGKTILLRSLRGRLERQWSAAGSAFIWSTAEGHDTNTIFFPGTRRQQHEINPANVYRSLLAQLFLHDPHLRRSLLALQNQSRGESQALDDALVVSFFADEYINKRVDTPSRRTFLFVDISDDAGPAYVEELIFRLSQLARNSDFSICVASAHHPELEEDNAINIGMHLRNTDDILRYVNLNLVAEWEERNQTVMMIGQKAGGVFLWAEIVVNILNAAITEGASQYLIEYTLDEVPSDLHGLYEWMLTTLNDREKAESLVLFQWVILASSPMRLNDLFVAVRLTEPAPFASFKEFGPLMAFRVGLPFSMRELRQLRNSEITSDTPHQFHQWLRARSIGLLELKSDNTQGVANEPWGLQKVQPIHSSVRSFFLSGRGFACLARPSSPDAYKPPSSPSLFTEDYIDISHYSLLRACLTYLNMRDFENLGHHSTAGITTNNPATTTATTTKQDASSPSRKKNIVDQRNLVMSSYPFLQYAVDNLLFHLLSPRHFRYFLPQREVMHTLAANRFRLWRRWTSLLSGGGTADSAGIFARHSDGAAAALLSPVFGAKFRLERVFRKLGRLSSASAVSTGATGMGMSPITPITPVTWSPKTPRSAVEENAANGNGNENVNANAGAYWSPRAPVFRLPKVLPAQFRMPPTISLPVPPVGRGKGRKGSPAKKEVVKAVVPEMEAGLPVLDLDLELGFGVEGEDGLGFGMGLAI</sequence>
<dbReference type="PANTHER" id="PTHR10039:SF5">
    <property type="entry name" value="NACHT DOMAIN-CONTAINING PROTEIN"/>
    <property type="match status" value="1"/>
</dbReference>
<keyword evidence="5" id="KW-1185">Reference proteome</keyword>
<name>A0AAE0I715_9PEZI</name>
<evidence type="ECO:0000313" key="5">
    <source>
        <dbReference type="Proteomes" id="UP001286456"/>
    </source>
</evidence>
<feature type="compositionally biased region" description="Low complexity" evidence="2">
    <location>
        <begin position="872"/>
        <end position="884"/>
    </location>
</feature>
<dbReference type="Pfam" id="PF24883">
    <property type="entry name" value="NPHP3_N"/>
    <property type="match status" value="1"/>
</dbReference>